<evidence type="ECO:0000313" key="3">
    <source>
        <dbReference type="Proteomes" id="UP000003963"/>
    </source>
</evidence>
<dbReference type="HOGENOM" id="CLU_151345_0_0_11"/>
<dbReference type="STRING" id="457427.SSOG_09105"/>
<gene>
    <name evidence="1" type="ORF">SSOG_09105</name>
    <name evidence="2" type="ORF">SSOG_09195</name>
</gene>
<sequence>MAGRLEHPARCADRPGKRLIDDPAFRLEMELCDRWGIPHSVFRGHGDGTWTDLDRRKAIAYATYARTVCSQCGTRAEEWDEATGGDEDAYTAITHRCVGCQILADKQTTVPNGDEGHGVKVLLIPTSVHAAIQIARAHTSHH</sequence>
<dbReference type="AlphaFoldDB" id="D9WWW3"/>
<accession>D9WWW3</accession>
<evidence type="ECO:0000313" key="1">
    <source>
        <dbReference type="EMBL" id="EFL29391.1"/>
    </source>
</evidence>
<keyword evidence="3" id="KW-1185">Reference proteome</keyword>
<reference evidence="1 3" key="1">
    <citation type="submission" date="2009-02" db="EMBL/GenBank/DDBJ databases">
        <title>Annotation of Streptomyces hygroscopicus strain ATCC 53653.</title>
        <authorList>
            <consortium name="The Broad Institute Genome Sequencing Platform"/>
            <consortium name="Broad Institute Microbial Sequencing Center"/>
            <person name="Fischbach M."/>
            <person name="Godfrey P."/>
            <person name="Ward D."/>
            <person name="Young S."/>
            <person name="Zeng Q."/>
            <person name="Koehrsen M."/>
            <person name="Alvarado L."/>
            <person name="Berlin A.M."/>
            <person name="Bochicchio J."/>
            <person name="Borenstein D."/>
            <person name="Chapman S.B."/>
            <person name="Chen Z."/>
            <person name="Engels R."/>
            <person name="Freedman E."/>
            <person name="Gellesch M."/>
            <person name="Goldberg J."/>
            <person name="Griggs A."/>
            <person name="Gujja S."/>
            <person name="Heilman E.R."/>
            <person name="Heiman D.I."/>
            <person name="Hepburn T.A."/>
            <person name="Howarth C."/>
            <person name="Jen D."/>
            <person name="Larson L."/>
            <person name="Lewis B."/>
            <person name="Mehta T."/>
            <person name="Park D."/>
            <person name="Pearson M."/>
            <person name="Richards J."/>
            <person name="Roberts A."/>
            <person name="Saif S."/>
            <person name="Shea T.D."/>
            <person name="Shenoy N."/>
            <person name="Sisk P."/>
            <person name="Stolte C."/>
            <person name="Sykes S.N."/>
            <person name="Thomson T."/>
            <person name="Walk T."/>
            <person name="White J."/>
            <person name="Yandava C."/>
            <person name="Straight P."/>
            <person name="Clardy J."/>
            <person name="Hung D."/>
            <person name="Kolter R."/>
            <person name="Mekalanos J."/>
            <person name="Walker S."/>
            <person name="Walsh C.T."/>
            <person name="Wieland-Brown L.C."/>
            <person name="Haas B."/>
            <person name="Nusbaum C."/>
            <person name="Birren B."/>
        </authorList>
    </citation>
    <scope>NUCLEOTIDE SEQUENCE [LARGE SCALE GENOMIC DNA]</scope>
    <source>
        <strain evidence="1 3">ATCC 53653</strain>
    </source>
</reference>
<dbReference type="EMBL" id="GG657755">
    <property type="protein sequence ID" value="EFL29391.1"/>
    <property type="molecule type" value="Genomic_DNA"/>
</dbReference>
<dbReference type="EMBL" id="GG657755">
    <property type="protein sequence ID" value="EFL29481.1"/>
    <property type="molecule type" value="Genomic_DNA"/>
</dbReference>
<dbReference type="Proteomes" id="UP000003963">
    <property type="component" value="Unassembled WGS sequence"/>
</dbReference>
<evidence type="ECO:0000313" key="2">
    <source>
        <dbReference type="EMBL" id="EFL29481.1"/>
    </source>
</evidence>
<organism evidence="1 3">
    <name type="scientific">Streptomyces himastatinicus ATCC 53653</name>
    <dbReference type="NCBI Taxonomy" id="457427"/>
    <lineage>
        <taxon>Bacteria</taxon>
        <taxon>Bacillati</taxon>
        <taxon>Actinomycetota</taxon>
        <taxon>Actinomycetes</taxon>
        <taxon>Kitasatosporales</taxon>
        <taxon>Streptomycetaceae</taxon>
        <taxon>Streptomyces</taxon>
        <taxon>Streptomyces violaceusniger group</taxon>
    </lineage>
</organism>
<proteinExistence type="predicted"/>
<name>D9WWW3_9ACTN</name>
<protein>
    <submittedName>
        <fullName evidence="1">Uncharacterized protein</fullName>
    </submittedName>
</protein>